<evidence type="ECO:0008006" key="3">
    <source>
        <dbReference type="Google" id="ProtNLM"/>
    </source>
</evidence>
<comment type="caution">
    <text evidence="1">The sequence shown here is derived from an EMBL/GenBank/DDBJ whole genome shotgun (WGS) entry which is preliminary data.</text>
</comment>
<evidence type="ECO:0000313" key="2">
    <source>
        <dbReference type="Proteomes" id="UP000435112"/>
    </source>
</evidence>
<dbReference type="Proteomes" id="UP000435112">
    <property type="component" value="Unassembled WGS sequence"/>
</dbReference>
<dbReference type="CDD" id="cd09272">
    <property type="entry name" value="RNase_HI_RT_Ty1"/>
    <property type="match status" value="1"/>
</dbReference>
<gene>
    <name evidence="1" type="ORF">PR002_g27926</name>
</gene>
<dbReference type="PANTHER" id="PTHR11439:SF483">
    <property type="entry name" value="PEPTIDE SYNTHASE GLIP-LIKE, PUTATIVE (AFU_ORTHOLOGUE AFUA_3G12920)-RELATED"/>
    <property type="match status" value="1"/>
</dbReference>
<dbReference type="PANTHER" id="PTHR11439">
    <property type="entry name" value="GAG-POL-RELATED RETROTRANSPOSON"/>
    <property type="match status" value="1"/>
</dbReference>
<protein>
    <recommendedName>
        <fullName evidence="3">Copia protein</fullName>
    </recommendedName>
</protein>
<name>A0A6A3HD49_9STRA</name>
<dbReference type="OrthoDB" id="1113209at2759"/>
<dbReference type="EMBL" id="QXFU01004621">
    <property type="protein sequence ID" value="KAE8967866.1"/>
    <property type="molecule type" value="Genomic_DNA"/>
</dbReference>
<accession>A0A6A3HD49</accession>
<dbReference type="AlphaFoldDB" id="A0A6A3HD49"/>
<evidence type="ECO:0000313" key="1">
    <source>
        <dbReference type="EMBL" id="KAE8967866.1"/>
    </source>
</evidence>
<proteinExistence type="predicted"/>
<reference evidence="1 2" key="1">
    <citation type="submission" date="2018-09" db="EMBL/GenBank/DDBJ databases">
        <title>Genomic investigation of the strawberry pathogen Phytophthora fragariae indicates pathogenicity is determined by transcriptional variation in three key races.</title>
        <authorList>
            <person name="Adams T.M."/>
            <person name="Armitage A.D."/>
            <person name="Sobczyk M.K."/>
            <person name="Bates H.J."/>
            <person name="Dunwell J.M."/>
            <person name="Nellist C.F."/>
            <person name="Harrison R.J."/>
        </authorList>
    </citation>
    <scope>NUCLEOTIDE SEQUENCE [LARGE SCALE GENOMIC DNA]</scope>
    <source>
        <strain evidence="1 2">SCRP324</strain>
    </source>
</reference>
<organism evidence="1 2">
    <name type="scientific">Phytophthora rubi</name>
    <dbReference type="NCBI Taxonomy" id="129364"/>
    <lineage>
        <taxon>Eukaryota</taxon>
        <taxon>Sar</taxon>
        <taxon>Stramenopiles</taxon>
        <taxon>Oomycota</taxon>
        <taxon>Peronosporomycetes</taxon>
        <taxon>Peronosporales</taxon>
        <taxon>Peronosporaceae</taxon>
        <taxon>Phytophthora</taxon>
    </lineage>
</organism>
<sequence length="118" mass="13664">MALSLIVQDVVHLWQMLKELRVLQKAPTEVFVGNESAKKLASNPIFHQRTKHIDVRHRFVRERVQMKQIDVLRVPGSDNVADAFTKPLPRATFEKHKAAMGLMAREEFEKPTRHAENQ</sequence>